<dbReference type="GO" id="GO:0005525">
    <property type="term" value="F:GTP binding"/>
    <property type="evidence" value="ECO:0007669"/>
    <property type="project" value="InterPro"/>
</dbReference>
<keyword evidence="6" id="KW-1185">Reference proteome</keyword>
<feature type="domain" description="Dynamin-type G" evidence="4">
    <location>
        <begin position="194"/>
        <end position="370"/>
    </location>
</feature>
<dbReference type="GO" id="GO:0005874">
    <property type="term" value="C:microtubule"/>
    <property type="evidence" value="ECO:0007669"/>
    <property type="project" value="TreeGrafter"/>
</dbReference>
<dbReference type="AlphaFoldDB" id="N4X3P1"/>
<evidence type="ECO:0000313" key="5">
    <source>
        <dbReference type="EMBL" id="ENI03078.1"/>
    </source>
</evidence>
<dbReference type="InterPro" id="IPR027417">
    <property type="entry name" value="P-loop_NTPase"/>
</dbReference>
<dbReference type="InterPro" id="IPR000375">
    <property type="entry name" value="Dynamin_stalk"/>
</dbReference>
<dbReference type="GO" id="GO:0006897">
    <property type="term" value="P:endocytosis"/>
    <property type="evidence" value="ECO:0007669"/>
    <property type="project" value="TreeGrafter"/>
</dbReference>
<dbReference type="CDD" id="cd08771">
    <property type="entry name" value="DLP_1"/>
    <property type="match status" value="1"/>
</dbReference>
<evidence type="ECO:0000259" key="4">
    <source>
        <dbReference type="PROSITE" id="PS51718"/>
    </source>
</evidence>
<dbReference type="Proteomes" id="UP000012338">
    <property type="component" value="Unassembled WGS sequence"/>
</dbReference>
<dbReference type="Pfam" id="PF00350">
    <property type="entry name" value="Dynamin_N"/>
    <property type="match status" value="1"/>
</dbReference>
<dbReference type="InterPro" id="IPR020850">
    <property type="entry name" value="GED_dom"/>
</dbReference>
<dbReference type="SMART" id="SM00053">
    <property type="entry name" value="DYNc"/>
    <property type="match status" value="1"/>
</dbReference>
<dbReference type="EMBL" id="KB733461">
    <property type="protein sequence ID" value="ENI03078.1"/>
    <property type="molecule type" value="Genomic_DNA"/>
</dbReference>
<organism evidence="5 6">
    <name type="scientific">Cochliobolus heterostrophus (strain C4 / ATCC 48331 / race T)</name>
    <name type="common">Southern corn leaf blight fungus</name>
    <name type="synonym">Bipolaris maydis</name>
    <dbReference type="NCBI Taxonomy" id="665024"/>
    <lineage>
        <taxon>Eukaryota</taxon>
        <taxon>Fungi</taxon>
        <taxon>Dikarya</taxon>
        <taxon>Ascomycota</taxon>
        <taxon>Pezizomycotina</taxon>
        <taxon>Dothideomycetes</taxon>
        <taxon>Pleosporomycetidae</taxon>
        <taxon>Pleosporales</taxon>
        <taxon>Pleosporineae</taxon>
        <taxon>Pleosporaceae</taxon>
        <taxon>Bipolaris</taxon>
    </lineage>
</organism>
<dbReference type="InterPro" id="IPR030381">
    <property type="entry name" value="G_DYNAMIN_dom"/>
</dbReference>
<dbReference type="PANTHER" id="PTHR11566">
    <property type="entry name" value="DYNAMIN"/>
    <property type="match status" value="1"/>
</dbReference>
<dbReference type="InterPro" id="IPR045063">
    <property type="entry name" value="Dynamin_N"/>
</dbReference>
<proteinExistence type="predicted"/>
<dbReference type="HOGENOM" id="CLU_008964_7_1_1"/>
<dbReference type="Gene3D" id="3.40.50.300">
    <property type="entry name" value="P-loop containing nucleotide triphosphate hydrolases"/>
    <property type="match status" value="1"/>
</dbReference>
<evidence type="ECO:0008006" key="7">
    <source>
        <dbReference type="Google" id="ProtNLM"/>
    </source>
</evidence>
<dbReference type="OrthoDB" id="415706at2759"/>
<dbReference type="GO" id="GO:0000266">
    <property type="term" value="P:mitochondrial fission"/>
    <property type="evidence" value="ECO:0007669"/>
    <property type="project" value="TreeGrafter"/>
</dbReference>
<reference evidence="6" key="2">
    <citation type="journal article" date="2013" name="PLoS Genet.">
        <title>Comparative genome structure, secondary metabolite, and effector coding capacity across Cochliobolus pathogens.</title>
        <authorList>
            <person name="Condon B.J."/>
            <person name="Leng Y."/>
            <person name="Wu D."/>
            <person name="Bushley K.E."/>
            <person name="Ohm R.A."/>
            <person name="Otillar R."/>
            <person name="Martin J."/>
            <person name="Schackwitz W."/>
            <person name="Grimwood J."/>
            <person name="MohdZainudin N."/>
            <person name="Xue C."/>
            <person name="Wang R."/>
            <person name="Manning V.A."/>
            <person name="Dhillon B."/>
            <person name="Tu Z.J."/>
            <person name="Steffenson B.J."/>
            <person name="Salamov A."/>
            <person name="Sun H."/>
            <person name="Lowry S."/>
            <person name="LaButti K."/>
            <person name="Han J."/>
            <person name="Copeland A."/>
            <person name="Lindquist E."/>
            <person name="Barry K."/>
            <person name="Schmutz J."/>
            <person name="Baker S.E."/>
            <person name="Ciuffetti L.M."/>
            <person name="Grigoriev I.V."/>
            <person name="Zhong S."/>
            <person name="Turgeon B.G."/>
        </authorList>
    </citation>
    <scope>NUCLEOTIDE SEQUENCE [LARGE SCALE GENOMIC DNA]</scope>
    <source>
        <strain evidence="6">C4 / ATCC 48331 / race T</strain>
    </source>
</reference>
<protein>
    <recommendedName>
        <fullName evidence="7">GED domain-containing protein</fullName>
    </recommendedName>
</protein>
<evidence type="ECO:0000256" key="2">
    <source>
        <dbReference type="ARBA" id="ARBA00023134"/>
    </source>
</evidence>
<keyword evidence="2" id="KW-0342">GTP-binding</keyword>
<dbReference type="PRINTS" id="PR00195">
    <property type="entry name" value="DYNAMIN"/>
</dbReference>
<accession>N4X3P1</accession>
<evidence type="ECO:0000256" key="1">
    <source>
        <dbReference type="ARBA" id="ARBA00022741"/>
    </source>
</evidence>
<evidence type="ECO:0000259" key="3">
    <source>
        <dbReference type="PROSITE" id="PS51388"/>
    </source>
</evidence>
<gene>
    <name evidence="5" type="ORF">COCC4DRAFT_82765</name>
</gene>
<evidence type="ECO:0000313" key="6">
    <source>
        <dbReference type="Proteomes" id="UP000012338"/>
    </source>
</evidence>
<dbReference type="PROSITE" id="PS51388">
    <property type="entry name" value="GED"/>
    <property type="match status" value="1"/>
</dbReference>
<dbReference type="GO" id="GO:0016020">
    <property type="term" value="C:membrane"/>
    <property type="evidence" value="ECO:0007669"/>
    <property type="project" value="TreeGrafter"/>
</dbReference>
<dbReference type="GO" id="GO:0003924">
    <property type="term" value="F:GTPase activity"/>
    <property type="evidence" value="ECO:0007669"/>
    <property type="project" value="InterPro"/>
</dbReference>
<dbReference type="GO" id="GO:0048312">
    <property type="term" value="P:intracellular distribution of mitochondria"/>
    <property type="evidence" value="ECO:0007669"/>
    <property type="project" value="TreeGrafter"/>
</dbReference>
<dbReference type="SUPFAM" id="SSF52540">
    <property type="entry name" value="P-loop containing nucleoside triphosphate hydrolases"/>
    <property type="match status" value="1"/>
</dbReference>
<dbReference type="GO" id="GO:0016559">
    <property type="term" value="P:peroxisome fission"/>
    <property type="evidence" value="ECO:0007669"/>
    <property type="project" value="TreeGrafter"/>
</dbReference>
<keyword evidence="1" id="KW-0547">Nucleotide-binding</keyword>
<sequence>MTLGGMHRQVLGSNFAPAESGERCQSQLTVRREASFDQNPLLGTHISNSGHAFYFSVIPLSPLCDCHVQEGAQQVKTHGPMCGGEWMIIVFSLSGHFNIRVLSAPNSIRISPTNMASAMSSDSEYEGVDTPITPVPIDPDSVTTSSLHALQSADQRKVMDIVDKLRHVIEEATQAMGLGVVGGINSRAFSRDVLSVEITGPARPQLTLVDLPGLIHATNKAQTETDKELILNLVKEYMRNPRTIILAVVSAKNDYANQIILDHCRKIDEQGRRTLGIITKPDFLREGTDNELTWIELAQNKDIYLERGWHMLKNRGDNQMKFSFEERNADEDLFFSKGRYADLPRECVGIGSLRERLSKVLLHHLIKELPSLKDEMVSKLQGTIAEIEKLGDSRNTSHEQRMVLMKISMRISDILNSAIKGYYESSFFGRINMDAAVDAPENIRRFRAVIQHLNINFANNMRLRGHKYTFGVGPGDEDQEIEEDVRAQKELDDLEERPELMLLPKPKKLTRGEAIEWVKKTLERSRGHELPGTFQPMLISQLFWEQSQPWEQIASQHVSTIASACKEFIDAVLQDAAPSEFKDRLTTLYVDGALAQALSDAKAELHKILVDKARHPATYNHYFTTTVQKMRQCKHQEIMKKATEASEVNIYNLDGKLCKHVDPGKLTEAMNKAIELDMDVFSSQEALDTERAFYKDEIKYFVNAITKAVIERHLVAPLPDIILSPLVVTQMTEKEVEFVAAEPPEITQQRLHLESRKSMLEKGLETFREAMGGLKR</sequence>
<dbReference type="Pfam" id="PF01031">
    <property type="entry name" value="Dynamin_M"/>
    <property type="match status" value="1"/>
</dbReference>
<dbReference type="GO" id="GO:0005739">
    <property type="term" value="C:mitochondrion"/>
    <property type="evidence" value="ECO:0007669"/>
    <property type="project" value="TreeGrafter"/>
</dbReference>
<dbReference type="PANTHER" id="PTHR11566:SF66">
    <property type="entry name" value="INTERFERON-INDUCED GTP-BINDING PROTEIN MX"/>
    <property type="match status" value="1"/>
</dbReference>
<dbReference type="PROSITE" id="PS51718">
    <property type="entry name" value="G_DYNAMIN_2"/>
    <property type="match status" value="1"/>
</dbReference>
<feature type="domain" description="GED" evidence="3">
    <location>
        <begin position="683"/>
        <end position="775"/>
    </location>
</feature>
<dbReference type="InterPro" id="IPR022812">
    <property type="entry name" value="Dynamin"/>
</dbReference>
<reference evidence="5 6" key="1">
    <citation type="journal article" date="2012" name="PLoS Pathog.">
        <title>Diverse lifestyles and strategies of plant pathogenesis encoded in the genomes of eighteen Dothideomycetes fungi.</title>
        <authorList>
            <person name="Ohm R.A."/>
            <person name="Feau N."/>
            <person name="Henrissat B."/>
            <person name="Schoch C.L."/>
            <person name="Horwitz B.A."/>
            <person name="Barry K.W."/>
            <person name="Condon B.J."/>
            <person name="Copeland A.C."/>
            <person name="Dhillon B."/>
            <person name="Glaser F."/>
            <person name="Hesse C.N."/>
            <person name="Kosti I."/>
            <person name="LaButti K."/>
            <person name="Lindquist E.A."/>
            <person name="Lucas S."/>
            <person name="Salamov A.A."/>
            <person name="Bradshaw R.E."/>
            <person name="Ciuffetti L."/>
            <person name="Hamelin R.C."/>
            <person name="Kema G.H.J."/>
            <person name="Lawrence C."/>
            <person name="Scott J.A."/>
            <person name="Spatafora J.W."/>
            <person name="Turgeon B.G."/>
            <person name="de Wit P.J.G.M."/>
            <person name="Zhong S."/>
            <person name="Goodwin S.B."/>
            <person name="Grigoriev I.V."/>
        </authorList>
    </citation>
    <scope>NUCLEOTIDE SEQUENCE [LARGE SCALE GENOMIC DNA]</scope>
    <source>
        <strain evidence="6">C4 / ATCC 48331 / race T</strain>
    </source>
</reference>
<dbReference type="GO" id="GO:0008017">
    <property type="term" value="F:microtubule binding"/>
    <property type="evidence" value="ECO:0007669"/>
    <property type="project" value="TreeGrafter"/>
</dbReference>
<dbReference type="InterPro" id="IPR001401">
    <property type="entry name" value="Dynamin_GTPase"/>
</dbReference>
<name>N4X3P1_COCH4</name>